<evidence type="ECO:0000256" key="4">
    <source>
        <dbReference type="ARBA" id="ARBA00023136"/>
    </source>
</evidence>
<gene>
    <name evidence="8" type="ORF">CLUMA_CG012888</name>
</gene>
<evidence type="ECO:0000256" key="6">
    <source>
        <dbReference type="SAM" id="Phobius"/>
    </source>
</evidence>
<dbReference type="GO" id="GO:0005743">
    <property type="term" value="C:mitochondrial inner membrane"/>
    <property type="evidence" value="ECO:0007669"/>
    <property type="project" value="TreeGrafter"/>
</dbReference>
<keyword evidence="2 5" id="KW-0812">Transmembrane</keyword>
<dbReference type="InterPro" id="IPR001708">
    <property type="entry name" value="YidC/ALB3/OXA1/COX18"/>
</dbReference>
<dbReference type="Proteomes" id="UP000183832">
    <property type="component" value="Unassembled WGS sequence"/>
</dbReference>
<organism evidence="8 9">
    <name type="scientific">Clunio marinus</name>
    <dbReference type="NCBI Taxonomy" id="568069"/>
    <lineage>
        <taxon>Eukaryota</taxon>
        <taxon>Metazoa</taxon>
        <taxon>Ecdysozoa</taxon>
        <taxon>Arthropoda</taxon>
        <taxon>Hexapoda</taxon>
        <taxon>Insecta</taxon>
        <taxon>Pterygota</taxon>
        <taxon>Neoptera</taxon>
        <taxon>Endopterygota</taxon>
        <taxon>Diptera</taxon>
        <taxon>Nematocera</taxon>
        <taxon>Chironomoidea</taxon>
        <taxon>Chironomidae</taxon>
        <taxon>Clunio</taxon>
    </lineage>
</organism>
<protein>
    <submittedName>
        <fullName evidence="8">CLUMA_CG012888, isoform A</fullName>
    </submittedName>
</protein>
<keyword evidence="9" id="KW-1185">Reference proteome</keyword>
<dbReference type="Pfam" id="PF02096">
    <property type="entry name" value="60KD_IMP"/>
    <property type="match status" value="1"/>
</dbReference>
<comment type="subcellular location">
    <subcellularLocation>
        <location evidence="1 5">Membrane</location>
        <topology evidence="1 5">Multi-pass membrane protein</topology>
    </subcellularLocation>
</comment>
<evidence type="ECO:0000313" key="9">
    <source>
        <dbReference type="Proteomes" id="UP000183832"/>
    </source>
</evidence>
<dbReference type="STRING" id="568069.A0A1J1IH37"/>
<feature type="domain" description="Membrane insertase YidC/Oxa/ALB C-terminal" evidence="7">
    <location>
        <begin position="73"/>
        <end position="292"/>
    </location>
</feature>
<dbReference type="OrthoDB" id="2148490at2759"/>
<dbReference type="CDD" id="cd20069">
    <property type="entry name" value="5TM_Oxa1-like"/>
    <property type="match status" value="1"/>
</dbReference>
<evidence type="ECO:0000313" key="8">
    <source>
        <dbReference type="EMBL" id="CRK99575.1"/>
    </source>
</evidence>
<proteinExistence type="inferred from homology"/>
<dbReference type="GO" id="GO:0033617">
    <property type="term" value="P:mitochondrial respiratory chain complex IV assembly"/>
    <property type="evidence" value="ECO:0007669"/>
    <property type="project" value="TreeGrafter"/>
</dbReference>
<feature type="transmembrane region" description="Helical" evidence="6">
    <location>
        <begin position="73"/>
        <end position="95"/>
    </location>
</feature>
<reference evidence="8 9" key="1">
    <citation type="submission" date="2015-04" db="EMBL/GenBank/DDBJ databases">
        <authorList>
            <person name="Syromyatnikov M.Y."/>
            <person name="Popov V.N."/>
        </authorList>
    </citation>
    <scope>NUCLEOTIDE SEQUENCE [LARGE SCALE GENOMIC DNA]</scope>
</reference>
<keyword evidence="3 6" id="KW-1133">Transmembrane helix</keyword>
<dbReference type="PANTHER" id="PTHR12428:SF65">
    <property type="entry name" value="CYTOCHROME C OXIDASE ASSEMBLY PROTEIN COX18, MITOCHONDRIAL"/>
    <property type="match status" value="1"/>
</dbReference>
<accession>A0A1J1IH37</accession>
<sequence length="327" mass="37238">MNKLMTLEAVCIRRCVNQTSVIFNRQPFHVDQQKYQKRFYTPGGFWNSVSSSVPVTTLQEGITHLHDITGLPWWGTIVVSTVLLRTVLTFPLAIYQSKILAKVEKIRGEMPEIVKELKMETAYAVRKFHWNEKQARIMYNRSVNNQWNNLVVRDNCHPGKSIIVVLFQIPLWISQSWAIRNLIHMLPDPTSVEAQLTAAEMLVGGFGWIPNLTEADHSLILPVTLGVLNLTIIELQKASKKVQLNTKLQKYATNFFRVLSVLMVPIAAYVPSGLCLYWVASSSFGLVQNLVLLSPRLKRFANIPKVDSEVDKPYTFLLNNIKGKFSK</sequence>
<dbReference type="GO" id="GO:0032977">
    <property type="term" value="F:membrane insertase activity"/>
    <property type="evidence" value="ECO:0007669"/>
    <property type="project" value="InterPro"/>
</dbReference>
<dbReference type="PANTHER" id="PTHR12428">
    <property type="entry name" value="OXA1"/>
    <property type="match status" value="1"/>
</dbReference>
<name>A0A1J1IH37_9DIPT</name>
<evidence type="ECO:0000256" key="3">
    <source>
        <dbReference type="ARBA" id="ARBA00022989"/>
    </source>
</evidence>
<comment type="similarity">
    <text evidence="5">Belongs to the OXA1/ALB3/YidC family.</text>
</comment>
<evidence type="ECO:0000256" key="1">
    <source>
        <dbReference type="ARBA" id="ARBA00004141"/>
    </source>
</evidence>
<feature type="transmembrane region" description="Helical" evidence="6">
    <location>
        <begin position="251"/>
        <end position="270"/>
    </location>
</feature>
<dbReference type="EMBL" id="CVRI01000051">
    <property type="protein sequence ID" value="CRK99575.1"/>
    <property type="molecule type" value="Genomic_DNA"/>
</dbReference>
<evidence type="ECO:0000256" key="5">
    <source>
        <dbReference type="RuleBase" id="RU003945"/>
    </source>
</evidence>
<keyword evidence="4 6" id="KW-0472">Membrane</keyword>
<evidence type="ECO:0000256" key="2">
    <source>
        <dbReference type="ARBA" id="ARBA00022692"/>
    </source>
</evidence>
<dbReference type="InterPro" id="IPR028055">
    <property type="entry name" value="YidC/Oxa/ALB_C"/>
</dbReference>
<evidence type="ECO:0000259" key="7">
    <source>
        <dbReference type="Pfam" id="PF02096"/>
    </source>
</evidence>
<dbReference type="GO" id="GO:0032979">
    <property type="term" value="P:protein insertion into mitochondrial inner membrane from matrix"/>
    <property type="evidence" value="ECO:0007669"/>
    <property type="project" value="TreeGrafter"/>
</dbReference>
<dbReference type="AlphaFoldDB" id="A0A1J1IH37"/>